<evidence type="ECO:0000256" key="1">
    <source>
        <dbReference type="SAM" id="MobiDB-lite"/>
    </source>
</evidence>
<evidence type="ECO:0000256" key="3">
    <source>
        <dbReference type="SAM" id="SignalP"/>
    </source>
</evidence>
<feature type="compositionally biased region" description="Low complexity" evidence="1">
    <location>
        <begin position="216"/>
        <end position="227"/>
    </location>
</feature>
<evidence type="ECO:0008006" key="6">
    <source>
        <dbReference type="Google" id="ProtNLM"/>
    </source>
</evidence>
<dbReference type="AlphaFoldDB" id="A0A7X6R0R3"/>
<comment type="caution">
    <text evidence="4">The sequence shown here is derived from an EMBL/GenBank/DDBJ whole genome shotgun (WGS) entry which is preliminary data.</text>
</comment>
<organism evidence="4 5">
    <name type="scientific">Cellulomonas denverensis</name>
    <dbReference type="NCBI Taxonomy" id="264297"/>
    <lineage>
        <taxon>Bacteria</taxon>
        <taxon>Bacillati</taxon>
        <taxon>Actinomycetota</taxon>
        <taxon>Actinomycetes</taxon>
        <taxon>Micrococcales</taxon>
        <taxon>Cellulomonadaceae</taxon>
        <taxon>Cellulomonas</taxon>
    </lineage>
</organism>
<keyword evidence="2" id="KW-0472">Membrane</keyword>
<keyword evidence="5" id="KW-1185">Reference proteome</keyword>
<feature type="signal peptide" evidence="3">
    <location>
        <begin position="1"/>
        <end position="19"/>
    </location>
</feature>
<feature type="transmembrane region" description="Helical" evidence="2">
    <location>
        <begin position="251"/>
        <end position="271"/>
    </location>
</feature>
<protein>
    <recommendedName>
        <fullName evidence="6">Gram-positive cocci surface proteins LPxTG domain-containing protein</fullName>
    </recommendedName>
</protein>
<dbReference type="RefSeq" id="WP_168631716.1">
    <property type="nucleotide sequence ID" value="NZ_BONL01000011.1"/>
</dbReference>
<name>A0A7X6R0R3_9CELL</name>
<evidence type="ECO:0000256" key="2">
    <source>
        <dbReference type="SAM" id="Phobius"/>
    </source>
</evidence>
<sequence length="277" mass="28245">MIATLALAFALALTPATVATPTSETDPHCRPVARFDWDWTYPTPTCDGLLVAFPDDLPDSQLGVVEFNVHTSAGSLQFRLTGDDYRELFQTGHAGVSLFVPWCGFTGADDLPGEWTVTWVQVHGSNYHWQGAVTCTEEAAGPDPEVDPGTPVDPEEEVGPGAPVDPEDGTGPGTPVDPEDGTDPSAPVDPDGGIDTEGAGTEGPVAPEFAGGPACSTAGTVTTASGGEQQGSDPAGPARDVLAATGSRGTAVAGVAAALIAAGGALLVALVRHRRRH</sequence>
<dbReference type="Proteomes" id="UP000581206">
    <property type="component" value="Unassembled WGS sequence"/>
</dbReference>
<keyword evidence="3" id="KW-0732">Signal</keyword>
<feature type="region of interest" description="Disordered" evidence="1">
    <location>
        <begin position="138"/>
        <end position="241"/>
    </location>
</feature>
<gene>
    <name evidence="4" type="ORF">HGA03_18195</name>
</gene>
<feature type="chain" id="PRO_5039321739" description="Gram-positive cocci surface proteins LPxTG domain-containing protein" evidence="3">
    <location>
        <begin position="20"/>
        <end position="277"/>
    </location>
</feature>
<keyword evidence="2" id="KW-0812">Transmembrane</keyword>
<accession>A0A7X6R0R3</accession>
<dbReference type="EMBL" id="JAAXOX010000019">
    <property type="protein sequence ID" value="NKY24594.1"/>
    <property type="molecule type" value="Genomic_DNA"/>
</dbReference>
<evidence type="ECO:0000313" key="4">
    <source>
        <dbReference type="EMBL" id="NKY24594.1"/>
    </source>
</evidence>
<reference evidence="4 5" key="1">
    <citation type="submission" date="2020-04" db="EMBL/GenBank/DDBJ databases">
        <title>MicrobeNet Type strains.</title>
        <authorList>
            <person name="Nicholson A.C."/>
        </authorList>
    </citation>
    <scope>NUCLEOTIDE SEQUENCE [LARGE SCALE GENOMIC DNA]</scope>
    <source>
        <strain evidence="4 5">ATCC BAA-788</strain>
    </source>
</reference>
<keyword evidence="2" id="KW-1133">Transmembrane helix</keyword>
<evidence type="ECO:0000313" key="5">
    <source>
        <dbReference type="Proteomes" id="UP000581206"/>
    </source>
</evidence>
<proteinExistence type="predicted"/>